<keyword evidence="3" id="KW-1185">Reference proteome</keyword>
<feature type="signal peptide" evidence="1">
    <location>
        <begin position="1"/>
        <end position="19"/>
    </location>
</feature>
<organism evidence="2 3">
    <name type="scientific">Caerostris extrusa</name>
    <name type="common">Bark spider</name>
    <name type="synonym">Caerostris bankana</name>
    <dbReference type="NCBI Taxonomy" id="172846"/>
    <lineage>
        <taxon>Eukaryota</taxon>
        <taxon>Metazoa</taxon>
        <taxon>Ecdysozoa</taxon>
        <taxon>Arthropoda</taxon>
        <taxon>Chelicerata</taxon>
        <taxon>Arachnida</taxon>
        <taxon>Araneae</taxon>
        <taxon>Araneomorphae</taxon>
        <taxon>Entelegynae</taxon>
        <taxon>Araneoidea</taxon>
        <taxon>Araneidae</taxon>
        <taxon>Caerostris</taxon>
    </lineage>
</organism>
<evidence type="ECO:0000313" key="3">
    <source>
        <dbReference type="Proteomes" id="UP001054945"/>
    </source>
</evidence>
<feature type="chain" id="PRO_5043539976" evidence="1">
    <location>
        <begin position="20"/>
        <end position="103"/>
    </location>
</feature>
<reference evidence="2 3" key="1">
    <citation type="submission" date="2021-06" db="EMBL/GenBank/DDBJ databases">
        <title>Caerostris extrusa draft genome.</title>
        <authorList>
            <person name="Kono N."/>
            <person name="Arakawa K."/>
        </authorList>
    </citation>
    <scope>NUCLEOTIDE SEQUENCE [LARGE SCALE GENOMIC DNA]</scope>
</reference>
<gene>
    <name evidence="2" type="ORF">CEXT_160941</name>
</gene>
<comment type="caution">
    <text evidence="2">The sequence shown here is derived from an EMBL/GenBank/DDBJ whole genome shotgun (WGS) entry which is preliminary data.</text>
</comment>
<sequence>MLMFSSSVFHLITLIPRLAILKIHSPTLYPYSRVFIKVLRNRVSLSSRVCKIEFGRRNSRQLLMFSSLEDGNMSYFVSDDMLWKTALLPLNSISTASSLVKPF</sequence>
<dbReference type="AlphaFoldDB" id="A0AAV4W9I0"/>
<evidence type="ECO:0000313" key="2">
    <source>
        <dbReference type="EMBL" id="GIY79452.1"/>
    </source>
</evidence>
<name>A0AAV4W9I0_CAEEX</name>
<dbReference type="EMBL" id="BPLR01015890">
    <property type="protein sequence ID" value="GIY79452.1"/>
    <property type="molecule type" value="Genomic_DNA"/>
</dbReference>
<accession>A0AAV4W9I0</accession>
<protein>
    <submittedName>
        <fullName evidence="2">Uncharacterized protein</fullName>
    </submittedName>
</protein>
<evidence type="ECO:0000256" key="1">
    <source>
        <dbReference type="SAM" id="SignalP"/>
    </source>
</evidence>
<proteinExistence type="predicted"/>
<dbReference type="Proteomes" id="UP001054945">
    <property type="component" value="Unassembled WGS sequence"/>
</dbReference>
<keyword evidence="1" id="KW-0732">Signal</keyword>